<dbReference type="SUPFAM" id="SSF53448">
    <property type="entry name" value="Nucleotide-diphospho-sugar transferases"/>
    <property type="match status" value="1"/>
</dbReference>
<dbReference type="STRING" id="888741.HMPREF9098_2415"/>
<evidence type="ECO:0000313" key="2">
    <source>
        <dbReference type="Proteomes" id="UP000004088"/>
    </source>
</evidence>
<evidence type="ECO:0000313" key="1">
    <source>
        <dbReference type="EMBL" id="EGC16092.1"/>
    </source>
</evidence>
<proteinExistence type="predicted"/>
<dbReference type="RefSeq" id="WP_003784693.1">
    <property type="nucleotide sequence ID" value="NZ_GL870929.1"/>
</dbReference>
<dbReference type="AlphaFoldDB" id="F0F2T0"/>
<protein>
    <submittedName>
        <fullName evidence="1">Capsular polysaccharide synthesis protein</fullName>
    </submittedName>
</protein>
<dbReference type="InterPro" id="IPR008441">
    <property type="entry name" value="AfumC-like_glycosyl_Trfase"/>
</dbReference>
<reference evidence="1 2" key="1">
    <citation type="submission" date="2011-01" db="EMBL/GenBank/DDBJ databases">
        <authorList>
            <person name="Muzny D."/>
            <person name="Qin X."/>
            <person name="Deng J."/>
            <person name="Jiang H."/>
            <person name="Liu Y."/>
            <person name="Qu J."/>
            <person name="Song X.-Z."/>
            <person name="Zhang L."/>
            <person name="Thornton R."/>
            <person name="Coyle M."/>
            <person name="Francisco L."/>
            <person name="Jackson L."/>
            <person name="Javaid M."/>
            <person name="Korchina V."/>
            <person name="Kovar C."/>
            <person name="Mata R."/>
            <person name="Mathew T."/>
            <person name="Ngo R."/>
            <person name="Nguyen L."/>
            <person name="Nguyen N."/>
            <person name="Okwuonu G."/>
            <person name="Ongeri F."/>
            <person name="Pham C."/>
            <person name="Simmons D."/>
            <person name="Wilczek-Boney K."/>
            <person name="Hale W."/>
            <person name="Jakkamsetti A."/>
            <person name="Pham P."/>
            <person name="Ruth R."/>
            <person name="San Lucas F."/>
            <person name="Warren J."/>
            <person name="Zhang J."/>
            <person name="Zhao Z."/>
            <person name="Zhou C."/>
            <person name="Zhu D."/>
            <person name="Lee S."/>
            <person name="Bess C."/>
            <person name="Blankenburg K."/>
            <person name="Forbes L."/>
            <person name="Fu Q."/>
            <person name="Gubbala S."/>
            <person name="Hirani K."/>
            <person name="Jayaseelan J.C."/>
            <person name="Lara F."/>
            <person name="Munidasa M."/>
            <person name="Palculict T."/>
            <person name="Patil S."/>
            <person name="Pu L.-L."/>
            <person name="Saada N."/>
            <person name="Tang L."/>
            <person name="Weissenberger G."/>
            <person name="Zhu Y."/>
            <person name="Hemphill L."/>
            <person name="Shang Y."/>
            <person name="Youmans B."/>
            <person name="Ayvaz T."/>
            <person name="Ross M."/>
            <person name="Santibanez J."/>
            <person name="Aqrawi P."/>
            <person name="Gross S."/>
            <person name="Joshi V."/>
            <person name="Fowler G."/>
            <person name="Nazareth L."/>
            <person name="Reid J."/>
            <person name="Worley K."/>
            <person name="Petrosino J."/>
            <person name="Highlander S."/>
            <person name="Gibbs R."/>
        </authorList>
    </citation>
    <scope>NUCLEOTIDE SEQUENCE [LARGE SCALE GENOMIC DNA]</scope>
    <source>
        <strain evidence="1 2">ATCC 33394</strain>
    </source>
</reference>
<dbReference type="InterPro" id="IPR029044">
    <property type="entry name" value="Nucleotide-diphossugar_trans"/>
</dbReference>
<dbReference type="GO" id="GO:0016757">
    <property type="term" value="F:glycosyltransferase activity"/>
    <property type="evidence" value="ECO:0007669"/>
    <property type="project" value="InterPro"/>
</dbReference>
<organism evidence="1 2">
    <name type="scientific">Kingella denitrificans ATCC 33394</name>
    <dbReference type="NCBI Taxonomy" id="888741"/>
    <lineage>
        <taxon>Bacteria</taxon>
        <taxon>Pseudomonadati</taxon>
        <taxon>Pseudomonadota</taxon>
        <taxon>Betaproteobacteria</taxon>
        <taxon>Neisseriales</taxon>
        <taxon>Neisseriaceae</taxon>
        <taxon>Kingella</taxon>
    </lineage>
</organism>
<gene>
    <name evidence="1" type="ORF">HMPREF9098_2415</name>
</gene>
<dbReference type="Proteomes" id="UP000004088">
    <property type="component" value="Unassembled WGS sequence"/>
</dbReference>
<comment type="caution">
    <text evidence="1">The sequence shown here is derived from an EMBL/GenBank/DDBJ whole genome shotgun (WGS) entry which is preliminary data.</text>
</comment>
<accession>F0F2T0</accession>
<dbReference type="HOGENOM" id="CLU_068623_1_0_4"/>
<sequence length="322" mass="38572">MQDFPYYWLFRANERPFKMFYRALLPRGWRNKINLYASHRQQEYTAKAWDVFLADYFAGKYPHFPMTAKQPHLAGEKIIWLYWGQGWDERNLPEIVKMCRKSVGRYAADYRVIELDDANLTEYLDFPDFVWDKKQHNKAFKPAFFADILRLALLECYGGVWLDATVYLTAPLPEKYAAMDYFMFYRSRNAENQSDWEKLNADCFSWRPNHPVNVQNNIIFAKCRNRVIGTCLDVMLNFWATQNRIPHYFFFQIMYDRLMADYLADMRCPVEDDTLPHLLLLNFNRPFNQSLFESILQKSSLHKLDRRLKIHAGTFGEHLNRL</sequence>
<dbReference type="Gene3D" id="3.90.550.20">
    <property type="match status" value="1"/>
</dbReference>
<dbReference type="EMBL" id="AEWV01000046">
    <property type="protein sequence ID" value="EGC16092.1"/>
    <property type="molecule type" value="Genomic_DNA"/>
</dbReference>
<name>F0F2T0_9NEIS</name>
<keyword evidence="2" id="KW-1185">Reference proteome</keyword>
<dbReference type="Pfam" id="PF05704">
    <property type="entry name" value="Caps_synth"/>
    <property type="match status" value="1"/>
</dbReference>